<dbReference type="EMBL" id="NBSK02000005">
    <property type="protein sequence ID" value="KAJ0204624.1"/>
    <property type="molecule type" value="Genomic_DNA"/>
</dbReference>
<dbReference type="SUPFAM" id="SSF52540">
    <property type="entry name" value="P-loop containing nucleoside triphosphate hydrolases"/>
    <property type="match status" value="1"/>
</dbReference>
<keyword evidence="1" id="KW-0547">Nucleotide-binding</keyword>
<dbReference type="PANTHER" id="PTHR43381">
    <property type="entry name" value="TRANSLATION INITIATION FACTOR IF-2-RELATED"/>
    <property type="match status" value="1"/>
</dbReference>
<dbReference type="InterPro" id="IPR027417">
    <property type="entry name" value="P-loop_NTPase"/>
</dbReference>
<reference evidence="3 4" key="1">
    <citation type="journal article" date="2017" name="Nat. Commun.">
        <title>Genome assembly with in vitro proximity ligation data and whole-genome triplication in lettuce.</title>
        <authorList>
            <person name="Reyes-Chin-Wo S."/>
            <person name="Wang Z."/>
            <person name="Yang X."/>
            <person name="Kozik A."/>
            <person name="Arikit S."/>
            <person name="Song C."/>
            <person name="Xia L."/>
            <person name="Froenicke L."/>
            <person name="Lavelle D.O."/>
            <person name="Truco M.J."/>
            <person name="Xia R."/>
            <person name="Zhu S."/>
            <person name="Xu C."/>
            <person name="Xu H."/>
            <person name="Xu X."/>
            <person name="Cox K."/>
            <person name="Korf I."/>
            <person name="Meyers B.C."/>
            <person name="Michelmore R.W."/>
        </authorList>
    </citation>
    <scope>NUCLEOTIDE SEQUENCE [LARGE SCALE GENOMIC DNA]</scope>
    <source>
        <strain evidence="4">cv. Salinas</strain>
        <tissue evidence="3">Seedlings</tissue>
    </source>
</reference>
<keyword evidence="2" id="KW-0342">GTP-binding</keyword>
<keyword evidence="4" id="KW-1185">Reference proteome</keyword>
<evidence type="ECO:0000313" key="3">
    <source>
        <dbReference type="EMBL" id="KAJ0204624.1"/>
    </source>
</evidence>
<gene>
    <name evidence="3" type="ORF">LSAT_V11C500273110</name>
</gene>
<comment type="caution">
    <text evidence="3">The sequence shown here is derived from an EMBL/GenBank/DDBJ whole genome shotgun (WGS) entry which is preliminary data.</text>
</comment>
<dbReference type="Proteomes" id="UP000235145">
    <property type="component" value="Unassembled WGS sequence"/>
</dbReference>
<name>A0A9R1XA23_LACSA</name>
<evidence type="ECO:0000256" key="1">
    <source>
        <dbReference type="ARBA" id="ARBA00022741"/>
    </source>
</evidence>
<dbReference type="GO" id="GO:0005525">
    <property type="term" value="F:GTP binding"/>
    <property type="evidence" value="ECO:0007669"/>
    <property type="project" value="UniProtKB-KW"/>
</dbReference>
<accession>A0A9R1XA23</accession>
<dbReference type="InterPro" id="IPR015760">
    <property type="entry name" value="TIF_IF2"/>
</dbReference>
<evidence type="ECO:0000256" key="2">
    <source>
        <dbReference type="ARBA" id="ARBA00023134"/>
    </source>
</evidence>
<organism evidence="3 4">
    <name type="scientific">Lactuca sativa</name>
    <name type="common">Garden lettuce</name>
    <dbReference type="NCBI Taxonomy" id="4236"/>
    <lineage>
        <taxon>Eukaryota</taxon>
        <taxon>Viridiplantae</taxon>
        <taxon>Streptophyta</taxon>
        <taxon>Embryophyta</taxon>
        <taxon>Tracheophyta</taxon>
        <taxon>Spermatophyta</taxon>
        <taxon>Magnoliopsida</taxon>
        <taxon>eudicotyledons</taxon>
        <taxon>Gunneridae</taxon>
        <taxon>Pentapetalae</taxon>
        <taxon>asterids</taxon>
        <taxon>campanulids</taxon>
        <taxon>Asterales</taxon>
        <taxon>Asteraceae</taxon>
        <taxon>Cichorioideae</taxon>
        <taxon>Cichorieae</taxon>
        <taxon>Lactucinae</taxon>
        <taxon>Lactuca</taxon>
    </lineage>
</organism>
<evidence type="ECO:0000313" key="4">
    <source>
        <dbReference type="Proteomes" id="UP000235145"/>
    </source>
</evidence>
<dbReference type="PANTHER" id="PTHR43381:SF5">
    <property type="entry name" value="TR-TYPE G DOMAIN-CONTAINING PROTEIN"/>
    <property type="match status" value="1"/>
</dbReference>
<protein>
    <submittedName>
        <fullName evidence="3">Uncharacterized protein</fullName>
    </submittedName>
</protein>
<sequence length="346" mass="39251">MLMKSDQGNLPDESSCKARMSSSILSTIERKMLPRPIRLLSTSLLITILVLIDSSMDGFLENRQRWMGILLDHHNWHIPPIDPLMAQAVLSPPNPRKPSGPTKLKETFRMRSGAAGGTRRCMVQDDSVHDDEVDVSIPGAKKGRKWSKAVRKAARMQVAREAEPVKVELMEVGEEGMLIDELAYNLVVSEGEILGHLYAKGIKPDGVQKLDKEMVKMVCREYEVENKLKRKNFFYEKDLDHLQDRPPVLIVMGHVDHEKTTLLEFIRKTKVCIPLMIIEGPVAMLQAIVLLLEKNKLLLEFGLCQAQQYISFMDSITMEFWIVVSNHTHYKIITQTAVLAMPKNGI</sequence>
<proteinExistence type="predicted"/>
<dbReference type="AlphaFoldDB" id="A0A9R1XA23"/>